<comment type="caution">
    <text evidence="5">The sequence shown here is derived from an EMBL/GenBank/DDBJ whole genome shotgun (WGS) entry which is preliminary data.</text>
</comment>
<dbReference type="InterPro" id="IPR028082">
    <property type="entry name" value="Peripla_BP_I"/>
</dbReference>
<proteinExistence type="inferred from homology"/>
<evidence type="ECO:0000256" key="2">
    <source>
        <dbReference type="ARBA" id="ARBA00022729"/>
    </source>
</evidence>
<dbReference type="CDD" id="cd06341">
    <property type="entry name" value="PBP1_ABC_ligand_binding-like"/>
    <property type="match status" value="1"/>
</dbReference>
<comment type="similarity">
    <text evidence="1">Belongs to the leucine-binding protein family.</text>
</comment>
<gene>
    <name evidence="5" type="ORF">FF36_04843</name>
</gene>
<dbReference type="PROSITE" id="PS51257">
    <property type="entry name" value="PROKAR_LIPOPROTEIN"/>
    <property type="match status" value="1"/>
</dbReference>
<dbReference type="PATRIC" id="fig|1502723.3.peg.4819"/>
<feature type="domain" description="Leucine-binding protein" evidence="4">
    <location>
        <begin position="47"/>
        <end position="389"/>
    </location>
</feature>
<dbReference type="PANTHER" id="PTHR47235">
    <property type="entry name" value="BLR6548 PROTEIN"/>
    <property type="match status" value="1"/>
</dbReference>
<dbReference type="Proteomes" id="UP000032545">
    <property type="component" value="Unassembled WGS sequence"/>
</dbReference>
<reference evidence="6" key="1">
    <citation type="submission" date="2015-02" db="EMBL/GenBank/DDBJ databases">
        <title>Draft Genome of Frankia sp. CpI1-S.</title>
        <authorList>
            <person name="Oshone R.T."/>
            <person name="Ngom M."/>
            <person name="Ghodhbane-Gtari F."/>
            <person name="Gtari M."/>
            <person name="Morris K."/>
            <person name="Thomas K."/>
            <person name="Sen A."/>
            <person name="Tisa L.S."/>
        </authorList>
    </citation>
    <scope>NUCLEOTIDE SEQUENCE [LARGE SCALE GENOMIC DNA]</scope>
    <source>
        <strain evidence="6">CpI1-S</strain>
    </source>
</reference>
<dbReference type="AlphaFoldDB" id="A0A0D8BAB0"/>
<dbReference type="SUPFAM" id="SSF53822">
    <property type="entry name" value="Periplasmic binding protein-like I"/>
    <property type="match status" value="1"/>
</dbReference>
<dbReference type="Gene3D" id="3.40.50.2300">
    <property type="match status" value="2"/>
</dbReference>
<reference evidence="5 6" key="2">
    <citation type="journal article" date="2016" name="Genome Announc.">
        <title>Permanent Draft Genome Sequences for Two Variants of Frankia sp. Strain CpI1, the First Frankia Strain Isolated from Root Nodules of Comptonia peregrina.</title>
        <authorList>
            <person name="Oshone R."/>
            <person name="Hurst S.G.IV."/>
            <person name="Abebe-Akele F."/>
            <person name="Simpson S."/>
            <person name="Morris K."/>
            <person name="Thomas W.K."/>
            <person name="Tisa L.S."/>
        </authorList>
    </citation>
    <scope>NUCLEOTIDE SEQUENCE [LARGE SCALE GENOMIC DNA]</scope>
    <source>
        <strain evidence="6">CpI1-S</strain>
    </source>
</reference>
<protein>
    <submittedName>
        <fullName evidence="5">Amino acid/amide ABC transporter substrate-binding protein, HAAT family</fullName>
    </submittedName>
</protein>
<evidence type="ECO:0000259" key="4">
    <source>
        <dbReference type="Pfam" id="PF13458"/>
    </source>
</evidence>
<evidence type="ECO:0000313" key="5">
    <source>
        <dbReference type="EMBL" id="KJE20879.1"/>
    </source>
</evidence>
<keyword evidence="6" id="KW-1185">Reference proteome</keyword>
<evidence type="ECO:0000256" key="1">
    <source>
        <dbReference type="ARBA" id="ARBA00010062"/>
    </source>
</evidence>
<organism evidence="5 6">
    <name type="scientific">Frankia torreyi</name>
    <dbReference type="NCBI Taxonomy" id="1856"/>
    <lineage>
        <taxon>Bacteria</taxon>
        <taxon>Bacillati</taxon>
        <taxon>Actinomycetota</taxon>
        <taxon>Actinomycetes</taxon>
        <taxon>Frankiales</taxon>
        <taxon>Frankiaceae</taxon>
        <taxon>Frankia</taxon>
    </lineage>
</organism>
<dbReference type="Pfam" id="PF13458">
    <property type="entry name" value="Peripla_BP_6"/>
    <property type="match status" value="1"/>
</dbReference>
<dbReference type="PANTHER" id="PTHR47235:SF1">
    <property type="entry name" value="BLR6548 PROTEIN"/>
    <property type="match status" value="1"/>
</dbReference>
<sequence precursor="true">MFTCRHSRPLAVSAMLLLVVAGAGGCSTSGVASASTCDTPGVTADHVNLGVLYPDTGAVASAFGAVRSGIDARLGVANSTGGVHGRTITYQWRDDQGAAATNETAARDLVDGQGVFGIIEATLAASGSAQYLADRNVPVTGLAAEKVWSNYGNMFAFSYVSAAPTDTYGQFVRSQGGSRAVVVQTALSTGVSDAAARYGRSVDAAGVQVLDTLNYTPGADSPQSVAQRIAALDPDTIISVIQPDALIAVLDALRAAGRSPKVVLSASGYDRRLLRAYGPRIAGLAVPVFYRPFESGGPALTAYTTAMTRYSPQISQPEQDLAVTSYIEADMFVRGLELAGACPTRDGFITALRSVTRYDAGGLISPINIRTGLGKPTTCYSFVQANAKGSAFDVVAPDLCGKELTP</sequence>
<accession>A0A0D8BAB0</accession>
<dbReference type="InterPro" id="IPR028081">
    <property type="entry name" value="Leu-bd"/>
</dbReference>
<dbReference type="EMBL" id="JYFN01000049">
    <property type="protein sequence ID" value="KJE20879.1"/>
    <property type="molecule type" value="Genomic_DNA"/>
</dbReference>
<evidence type="ECO:0000313" key="6">
    <source>
        <dbReference type="Proteomes" id="UP000032545"/>
    </source>
</evidence>
<feature type="chain" id="PRO_5002327023" evidence="3">
    <location>
        <begin position="35"/>
        <end position="406"/>
    </location>
</feature>
<name>A0A0D8BAB0_9ACTN</name>
<feature type="signal peptide" evidence="3">
    <location>
        <begin position="1"/>
        <end position="34"/>
    </location>
</feature>
<keyword evidence="2 3" id="KW-0732">Signal</keyword>
<evidence type="ECO:0000256" key="3">
    <source>
        <dbReference type="SAM" id="SignalP"/>
    </source>
</evidence>